<feature type="transmembrane region" description="Helical" evidence="7">
    <location>
        <begin position="270"/>
        <end position="289"/>
    </location>
</feature>
<comment type="function">
    <text evidence="7">Catalyzes the transfer of the diacylglyceryl group from phosphatidylglycerol to the sulfhydryl group of the N-terminal cysteine of a prolipoprotein, the first step in the formation of mature lipoproteins.</text>
</comment>
<protein>
    <recommendedName>
        <fullName evidence="7">Phosphatidylglycerol--prolipoprotein diacylglyceryl transferase</fullName>
        <ecNumber evidence="7">2.5.1.145</ecNumber>
    </recommendedName>
</protein>
<feature type="transmembrane region" description="Helical" evidence="7">
    <location>
        <begin position="73"/>
        <end position="91"/>
    </location>
</feature>
<keyword evidence="3 7" id="KW-0808">Transferase</keyword>
<reference evidence="9 10" key="1">
    <citation type="submission" date="2014-12" db="EMBL/GenBank/DDBJ databases">
        <title>Genome sequencing of Arthrobacter phenanthrenivorans SWC37.</title>
        <authorList>
            <person name="Tan P.W."/>
            <person name="Chan K.-G."/>
        </authorList>
    </citation>
    <scope>NUCLEOTIDE SEQUENCE [LARGE SCALE GENOMIC DNA]</scope>
    <source>
        <strain evidence="9 10">SWC37</strain>
    </source>
</reference>
<organism evidence="9 10">
    <name type="scientific">Pseudarthrobacter phenanthrenivorans</name>
    <name type="common">Arthrobacter phenanthrenivorans</name>
    <dbReference type="NCBI Taxonomy" id="361575"/>
    <lineage>
        <taxon>Bacteria</taxon>
        <taxon>Bacillati</taxon>
        <taxon>Actinomycetota</taxon>
        <taxon>Actinomycetes</taxon>
        <taxon>Micrococcales</taxon>
        <taxon>Micrococcaceae</taxon>
        <taxon>Pseudarthrobacter</taxon>
    </lineage>
</organism>
<proteinExistence type="inferred from homology"/>
<evidence type="ECO:0000256" key="3">
    <source>
        <dbReference type="ARBA" id="ARBA00022679"/>
    </source>
</evidence>
<evidence type="ECO:0000313" key="9">
    <source>
        <dbReference type="EMBL" id="KIC69214.1"/>
    </source>
</evidence>
<dbReference type="GO" id="GO:0008961">
    <property type="term" value="F:phosphatidylglycerol-prolipoprotein diacylglyceryl transferase activity"/>
    <property type="evidence" value="ECO:0007669"/>
    <property type="project" value="UniProtKB-UniRule"/>
</dbReference>
<keyword evidence="5 7" id="KW-1133">Transmembrane helix</keyword>
<evidence type="ECO:0000256" key="2">
    <source>
        <dbReference type="ARBA" id="ARBA00022475"/>
    </source>
</evidence>
<comment type="pathway">
    <text evidence="7">Protein modification; lipoprotein biosynthesis (diacylglyceryl transfer).</text>
</comment>
<dbReference type="NCBIfam" id="TIGR00544">
    <property type="entry name" value="lgt"/>
    <property type="match status" value="1"/>
</dbReference>
<dbReference type="UniPathway" id="UPA00664"/>
<feature type="transmembrane region" description="Helical" evidence="7">
    <location>
        <begin position="205"/>
        <end position="222"/>
    </location>
</feature>
<dbReference type="AlphaFoldDB" id="A0A0B4D7B3"/>
<dbReference type="PROSITE" id="PS01311">
    <property type="entry name" value="LGT"/>
    <property type="match status" value="1"/>
</dbReference>
<comment type="caution">
    <text evidence="9">The sequence shown here is derived from an EMBL/GenBank/DDBJ whole genome shotgun (WGS) entry which is preliminary data.</text>
</comment>
<dbReference type="EMBL" id="JWTB01000005">
    <property type="protein sequence ID" value="KIC69214.1"/>
    <property type="molecule type" value="Genomic_DNA"/>
</dbReference>
<comment type="catalytic activity">
    <reaction evidence="7">
        <text>L-cysteinyl-[prolipoprotein] + a 1,2-diacyl-sn-glycero-3-phospho-(1'-sn-glycerol) = an S-1,2-diacyl-sn-glyceryl-L-cysteinyl-[prolipoprotein] + sn-glycerol 1-phosphate + H(+)</text>
        <dbReference type="Rhea" id="RHEA:56712"/>
        <dbReference type="Rhea" id="RHEA-COMP:14679"/>
        <dbReference type="Rhea" id="RHEA-COMP:14680"/>
        <dbReference type="ChEBI" id="CHEBI:15378"/>
        <dbReference type="ChEBI" id="CHEBI:29950"/>
        <dbReference type="ChEBI" id="CHEBI:57685"/>
        <dbReference type="ChEBI" id="CHEBI:64716"/>
        <dbReference type="ChEBI" id="CHEBI:140658"/>
        <dbReference type="EC" id="2.5.1.145"/>
    </reaction>
</comment>
<feature type="binding site" evidence="7">
    <location>
        <position position="162"/>
    </location>
    <ligand>
        <name>a 1,2-diacyl-sn-glycero-3-phospho-(1'-sn-glycerol)</name>
        <dbReference type="ChEBI" id="CHEBI:64716"/>
    </ligand>
</feature>
<dbReference type="Proteomes" id="UP000031196">
    <property type="component" value="Unassembled WGS sequence"/>
</dbReference>
<evidence type="ECO:0000256" key="5">
    <source>
        <dbReference type="ARBA" id="ARBA00022989"/>
    </source>
</evidence>
<keyword evidence="2 7" id="KW-1003">Cell membrane</keyword>
<feature type="transmembrane region" description="Helical" evidence="7">
    <location>
        <begin position="234"/>
        <end position="250"/>
    </location>
</feature>
<dbReference type="HAMAP" id="MF_01147">
    <property type="entry name" value="Lgt"/>
    <property type="match status" value="1"/>
</dbReference>
<feature type="compositionally biased region" description="Low complexity" evidence="8">
    <location>
        <begin position="367"/>
        <end position="388"/>
    </location>
</feature>
<accession>A0A0B4D7B3</accession>
<dbReference type="PANTHER" id="PTHR30589:SF0">
    <property type="entry name" value="PHOSPHATIDYLGLYCEROL--PROLIPOPROTEIN DIACYLGLYCERYL TRANSFERASE"/>
    <property type="match status" value="1"/>
</dbReference>
<name>A0A0B4D7B3_PSEPS</name>
<evidence type="ECO:0000256" key="4">
    <source>
        <dbReference type="ARBA" id="ARBA00022692"/>
    </source>
</evidence>
<comment type="similarity">
    <text evidence="1 7">Belongs to the Lgt family.</text>
</comment>
<feature type="region of interest" description="Disordered" evidence="8">
    <location>
        <begin position="324"/>
        <end position="388"/>
    </location>
</feature>
<dbReference type="EC" id="2.5.1.145" evidence="7"/>
<evidence type="ECO:0000256" key="1">
    <source>
        <dbReference type="ARBA" id="ARBA00007150"/>
    </source>
</evidence>
<gene>
    <name evidence="7" type="primary">lgt</name>
    <name evidence="9" type="ORF">RM50_02450</name>
</gene>
<dbReference type="PANTHER" id="PTHR30589">
    <property type="entry name" value="PROLIPOPROTEIN DIACYLGLYCERYL TRANSFERASE"/>
    <property type="match status" value="1"/>
</dbReference>
<dbReference type="GO" id="GO:0042158">
    <property type="term" value="P:lipoprotein biosynthetic process"/>
    <property type="evidence" value="ECO:0007669"/>
    <property type="project" value="UniProtKB-UniRule"/>
</dbReference>
<sequence length="388" mass="41431">MQPFLQAAALAPGLVPASIPSPDWSGFDIPLPWGTLRIHAYALCILAGIIVGLWLTSVRWAKRGAPEGSVWDIVIWAIPLGIIGGRLYHVVSSPDAYFGPGFDGTGDLSLIPQIWRGGLGIWGAVVLGAVGAWIGCRRSGVKLSAFVDAAAPGLLLAQAVGRWGNYFNQELFGGPTTLPWGLQVDADNPNFPAGMPADTLFHPTFLYESLWNLAGVLILLALDRRFHFRRSRLFWLYAMYYTLGRVWIEAMRIDDAEQITIFGITTRLNVWTSIFVFLAALIAFILLGLKGRPDPDTVYLPGHEPVGDSTERPDAGTVIEVRDPDAVVSDSDSRGNLPDNQSGSRRASDPTEEAEAAPAGSKPGPDATAAGHSGSTATGSASEAGSGK</sequence>
<keyword evidence="4 7" id="KW-0812">Transmembrane</keyword>
<dbReference type="OrthoDB" id="871140at2"/>
<comment type="subcellular location">
    <subcellularLocation>
        <location evidence="7">Cell membrane</location>
        <topology evidence="7">Multi-pass membrane protein</topology>
    </subcellularLocation>
</comment>
<evidence type="ECO:0000256" key="8">
    <source>
        <dbReference type="SAM" id="MobiDB-lite"/>
    </source>
</evidence>
<feature type="transmembrane region" description="Helical" evidence="7">
    <location>
        <begin position="40"/>
        <end position="61"/>
    </location>
</feature>
<dbReference type="InterPro" id="IPR001640">
    <property type="entry name" value="Lgt"/>
</dbReference>
<dbReference type="Pfam" id="PF01790">
    <property type="entry name" value="LGT"/>
    <property type="match status" value="1"/>
</dbReference>
<feature type="transmembrane region" description="Helical" evidence="7">
    <location>
        <begin position="114"/>
        <end position="136"/>
    </location>
</feature>
<evidence type="ECO:0000256" key="6">
    <source>
        <dbReference type="ARBA" id="ARBA00023136"/>
    </source>
</evidence>
<dbReference type="GO" id="GO:0005886">
    <property type="term" value="C:plasma membrane"/>
    <property type="evidence" value="ECO:0007669"/>
    <property type="project" value="UniProtKB-SubCell"/>
</dbReference>
<dbReference type="RefSeq" id="WP_043449555.1">
    <property type="nucleotide sequence ID" value="NZ_JWTB01000005.1"/>
</dbReference>
<feature type="transmembrane region" description="Helical" evidence="7">
    <location>
        <begin position="143"/>
        <end position="161"/>
    </location>
</feature>
<evidence type="ECO:0000313" key="10">
    <source>
        <dbReference type="Proteomes" id="UP000031196"/>
    </source>
</evidence>
<evidence type="ECO:0000256" key="7">
    <source>
        <dbReference type="HAMAP-Rule" id="MF_01147"/>
    </source>
</evidence>
<keyword evidence="6 7" id="KW-0472">Membrane</keyword>